<comment type="caution">
    <text evidence="1">The sequence shown here is derived from an EMBL/GenBank/DDBJ whole genome shotgun (WGS) entry which is preliminary data.</text>
</comment>
<reference evidence="1" key="1">
    <citation type="submission" date="2021-03" db="EMBL/GenBank/DDBJ databases">
        <title>Draft genome sequence of rust myrtle Austropuccinia psidii MF-1, a brazilian biotype.</title>
        <authorList>
            <person name="Quecine M.C."/>
            <person name="Pachon D.M.R."/>
            <person name="Bonatelli M.L."/>
            <person name="Correr F.H."/>
            <person name="Franceschini L.M."/>
            <person name="Leite T.F."/>
            <person name="Margarido G.R.A."/>
            <person name="Almeida C.A."/>
            <person name="Ferrarezi J.A."/>
            <person name="Labate C.A."/>
        </authorList>
    </citation>
    <scope>NUCLEOTIDE SEQUENCE</scope>
    <source>
        <strain evidence="1">MF-1</strain>
    </source>
</reference>
<dbReference type="EMBL" id="AVOT02023195">
    <property type="protein sequence ID" value="MBW0513101.1"/>
    <property type="molecule type" value="Genomic_DNA"/>
</dbReference>
<name>A0A9Q3HPL7_9BASI</name>
<evidence type="ECO:0000313" key="1">
    <source>
        <dbReference type="EMBL" id="MBW0513101.1"/>
    </source>
</evidence>
<keyword evidence="2" id="KW-1185">Reference proteome</keyword>
<proteinExistence type="predicted"/>
<sequence>MVRRFCAYVLEFKYFDGFTHYWCTLLPALELAYETCIKANTNMTPAVLEKGWNPRLPQYSLSKGLVELHPTEASFKGMLEKARKHAIRFWRTHLHMPKTSGTNHMQPQTSKWDI</sequence>
<dbReference type="AlphaFoldDB" id="A0A9Q3HPL7"/>
<accession>A0A9Q3HPL7</accession>
<evidence type="ECO:0000313" key="2">
    <source>
        <dbReference type="Proteomes" id="UP000765509"/>
    </source>
</evidence>
<organism evidence="1 2">
    <name type="scientific">Austropuccinia psidii MF-1</name>
    <dbReference type="NCBI Taxonomy" id="1389203"/>
    <lineage>
        <taxon>Eukaryota</taxon>
        <taxon>Fungi</taxon>
        <taxon>Dikarya</taxon>
        <taxon>Basidiomycota</taxon>
        <taxon>Pucciniomycotina</taxon>
        <taxon>Pucciniomycetes</taxon>
        <taxon>Pucciniales</taxon>
        <taxon>Sphaerophragmiaceae</taxon>
        <taxon>Austropuccinia</taxon>
    </lineage>
</organism>
<protein>
    <submittedName>
        <fullName evidence="1">Uncharacterized protein</fullName>
    </submittedName>
</protein>
<dbReference type="OrthoDB" id="2595244at2759"/>
<gene>
    <name evidence="1" type="ORF">O181_052816</name>
</gene>
<dbReference type="Proteomes" id="UP000765509">
    <property type="component" value="Unassembled WGS sequence"/>
</dbReference>